<dbReference type="EMBL" id="FPIZ01000015">
    <property type="protein sequence ID" value="SFW77307.1"/>
    <property type="molecule type" value="Genomic_DNA"/>
</dbReference>
<organism evidence="2 3">
    <name type="scientific">Chitinophaga sancti</name>
    <dbReference type="NCBI Taxonomy" id="1004"/>
    <lineage>
        <taxon>Bacteria</taxon>
        <taxon>Pseudomonadati</taxon>
        <taxon>Bacteroidota</taxon>
        <taxon>Chitinophagia</taxon>
        <taxon>Chitinophagales</taxon>
        <taxon>Chitinophagaceae</taxon>
        <taxon>Chitinophaga</taxon>
    </lineage>
</organism>
<evidence type="ECO:0000313" key="3">
    <source>
        <dbReference type="Proteomes" id="UP000183788"/>
    </source>
</evidence>
<protein>
    <submittedName>
        <fullName evidence="2">Uncharacterized protein</fullName>
    </submittedName>
</protein>
<sequence length="78" mass="8355">MRSTLGILCLVGVFHCSLFAQKVTTKTPSVLPASLPPIGAIAAKKPIHSINLGDSKEFPEVNLNITITPGPFKPTWDQ</sequence>
<dbReference type="AlphaFoldDB" id="A0A1K1RYV1"/>
<gene>
    <name evidence="2" type="ORF">SAMN05661012_04501</name>
</gene>
<evidence type="ECO:0000256" key="1">
    <source>
        <dbReference type="SAM" id="SignalP"/>
    </source>
</evidence>
<reference evidence="2 3" key="1">
    <citation type="submission" date="2016-11" db="EMBL/GenBank/DDBJ databases">
        <authorList>
            <person name="Jaros S."/>
            <person name="Januszkiewicz K."/>
            <person name="Wedrychowicz H."/>
        </authorList>
    </citation>
    <scope>NUCLEOTIDE SEQUENCE [LARGE SCALE GENOMIC DNA]</scope>
    <source>
        <strain evidence="2 3">DSM 784</strain>
    </source>
</reference>
<name>A0A1K1RYV1_9BACT</name>
<feature type="signal peptide" evidence="1">
    <location>
        <begin position="1"/>
        <end position="20"/>
    </location>
</feature>
<dbReference type="Proteomes" id="UP000183788">
    <property type="component" value="Unassembled WGS sequence"/>
</dbReference>
<proteinExistence type="predicted"/>
<evidence type="ECO:0000313" key="2">
    <source>
        <dbReference type="EMBL" id="SFW77307.1"/>
    </source>
</evidence>
<accession>A0A1K1RYV1</accession>
<feature type="chain" id="PRO_5012114425" evidence="1">
    <location>
        <begin position="21"/>
        <end position="78"/>
    </location>
</feature>
<keyword evidence="1" id="KW-0732">Signal</keyword>